<comment type="caution">
    <text evidence="1">The sequence shown here is derived from an EMBL/GenBank/DDBJ whole genome shotgun (WGS) entry which is preliminary data.</text>
</comment>
<dbReference type="AlphaFoldDB" id="A0A2A6ECF8"/>
<protein>
    <submittedName>
        <fullName evidence="1">Uncharacterized protein</fullName>
    </submittedName>
</protein>
<reference evidence="1 2" key="1">
    <citation type="submission" date="2017-09" db="EMBL/GenBank/DDBJ databases">
        <title>Phase variable restriction modification systems are present in the genome sequences of periodontal pathogens Prevotella intermedia, Tannerella forsythia and Porphyromonas gingivalis.</title>
        <authorList>
            <person name="Haigh R.D."/>
            <person name="Crawford L."/>
            <person name="Ralph J."/>
            <person name="Wanford J."/>
            <person name="Vartoukian S.R."/>
            <person name="Hijazib K."/>
            <person name="Wade W."/>
            <person name="Oggioni M.R."/>
        </authorList>
    </citation>
    <scope>NUCLEOTIDE SEQUENCE [LARGE SCALE GENOMIC DNA]</scope>
    <source>
        <strain evidence="1 2">WW2834</strain>
    </source>
</reference>
<accession>A0A2A6ECF8</accession>
<sequence length="102" mass="12377">MRKKADNEPSLEQIRNMKFSEERFQLLDTIRDMVSDEFDRRKLIEEESCLHLKNTIHEPVELKLTERKPVHRILWQRLVNIFNIDSYSDIHSLFHNKDKQAT</sequence>
<proteinExistence type="predicted"/>
<dbReference type="EMBL" id="NSLY01000062">
    <property type="protein sequence ID" value="PDP57787.1"/>
    <property type="molecule type" value="Genomic_DNA"/>
</dbReference>
<dbReference type="Proteomes" id="UP000219058">
    <property type="component" value="Unassembled WGS sequence"/>
</dbReference>
<evidence type="ECO:0000313" key="1">
    <source>
        <dbReference type="EMBL" id="PDP57787.1"/>
    </source>
</evidence>
<organism evidence="1 2">
    <name type="scientific">Prevotella intermedia</name>
    <dbReference type="NCBI Taxonomy" id="28131"/>
    <lineage>
        <taxon>Bacteria</taxon>
        <taxon>Pseudomonadati</taxon>
        <taxon>Bacteroidota</taxon>
        <taxon>Bacteroidia</taxon>
        <taxon>Bacteroidales</taxon>
        <taxon>Prevotellaceae</taxon>
        <taxon>Prevotella</taxon>
    </lineage>
</organism>
<gene>
    <name evidence="1" type="ORF">CLI71_12280</name>
</gene>
<name>A0A2A6ECF8_PREIN</name>
<evidence type="ECO:0000313" key="2">
    <source>
        <dbReference type="Proteomes" id="UP000219058"/>
    </source>
</evidence>